<dbReference type="SMART" id="SM00981">
    <property type="entry name" value="THUMP"/>
    <property type="match status" value="1"/>
</dbReference>
<protein>
    <recommendedName>
        <fullName evidence="9">Probable tRNA sulfurtransferase</fullName>
        <ecNumber evidence="9">2.8.1.4</ecNumber>
    </recommendedName>
    <alternativeName>
        <fullName evidence="9">Sulfur carrier protein ThiS sulfurtransferase</fullName>
    </alternativeName>
    <alternativeName>
        <fullName evidence="9">Thiamine biosynthesis protein ThiI</fullName>
    </alternativeName>
    <alternativeName>
        <fullName evidence="9">tRNA 4-thiouridine synthase</fullName>
    </alternativeName>
</protein>
<dbReference type="PANTHER" id="PTHR43209:SF1">
    <property type="entry name" value="TRNA SULFURTRANSFERASE"/>
    <property type="match status" value="1"/>
</dbReference>
<evidence type="ECO:0000256" key="7">
    <source>
        <dbReference type="ARBA" id="ARBA00022884"/>
    </source>
</evidence>
<keyword evidence="4 9" id="KW-0808">Transferase</keyword>
<gene>
    <name evidence="9 11" type="primary">thiI</name>
    <name evidence="11" type="ORF">DFR85_02040</name>
</gene>
<comment type="function">
    <text evidence="9">Catalyzes the ATP-dependent transfer of a sulfur to tRNA to produce 4-thiouridine in position 8 of tRNAs, which functions as a near-UV photosensor. Also catalyzes the transfer of sulfur to the sulfur carrier protein ThiS, forming ThiS-thiocarboxylate. This is a step in the synthesis of thiazole, in the thiamine biosynthesis pathway. The sulfur is donated as persulfide by IscS.</text>
</comment>
<dbReference type="InterPro" id="IPR020536">
    <property type="entry name" value="ThiI_AANH"/>
</dbReference>
<dbReference type="SUPFAM" id="SSF143437">
    <property type="entry name" value="THUMP domain-like"/>
    <property type="match status" value="1"/>
</dbReference>
<dbReference type="OrthoDB" id="372227at2157"/>
<dbReference type="SUPFAM" id="SSF52402">
    <property type="entry name" value="Adenine nucleotide alpha hydrolases-like"/>
    <property type="match status" value="1"/>
</dbReference>
<feature type="domain" description="THUMP" evidence="10">
    <location>
        <begin position="58"/>
        <end position="160"/>
    </location>
</feature>
<dbReference type="GO" id="GO:0005524">
    <property type="term" value="F:ATP binding"/>
    <property type="evidence" value="ECO:0007669"/>
    <property type="project" value="UniProtKB-UniRule"/>
</dbReference>
<dbReference type="InterPro" id="IPR003720">
    <property type="entry name" value="tRNA_STrfase"/>
</dbReference>
<dbReference type="GO" id="GO:0009228">
    <property type="term" value="P:thiamine biosynthetic process"/>
    <property type="evidence" value="ECO:0007669"/>
    <property type="project" value="UniProtKB-KW"/>
</dbReference>
<proteinExistence type="inferred from homology"/>
<keyword evidence="3 9" id="KW-0820">tRNA-binding</keyword>
<keyword evidence="7 9" id="KW-0694">RNA-binding</keyword>
<dbReference type="InterPro" id="IPR050102">
    <property type="entry name" value="tRNA_sulfurtransferase_ThiI"/>
</dbReference>
<dbReference type="InterPro" id="IPR004114">
    <property type="entry name" value="THUMP_dom"/>
</dbReference>
<dbReference type="HAMAP" id="MF_00021">
    <property type="entry name" value="ThiI"/>
    <property type="match status" value="1"/>
</dbReference>
<sequence>MKVLIVRYDEIGIKKPGTRNKMENTLISNLLASAKFYNCGKTEVKKQQGRIFLYGNVECLSNSSIKVFGVKSVSIAEELHFENINDIAQKAVEIWADKVIRKKFAVIVRRVGKHNFSSYDVARLVGEVLLKHDGKVDLDNPEIKLYIEIRDYIAYFYDNIIEGPGGLPLGSEGIAISLISGGIDSPVSSWMIMKRGVAVDFLYCNLGSEITKNAVLNVIYKLVEWSQGYTPKIFVADCSAITKTIMTQTDKKIWPLVFKRALYKIAEKISEKMGYEAIVTGESLGQVSTQTLPAIKTLNYQISLPMLRPLVGFDKDEITKIARKIGTYEYSEKVPEYCSIFSFHPKIKISYNEIIEIDKKLDNAIQSVVNSVEKVDLNTNKSININDLIIDKIPENSIIINLTNSAECAKGIQLSPKNVIEFIFKTGIDKNYIFCTNGDKFNIDLVSSLRKMGIKAYIIN</sequence>
<evidence type="ECO:0000256" key="3">
    <source>
        <dbReference type="ARBA" id="ARBA00022555"/>
    </source>
</evidence>
<dbReference type="UniPathway" id="UPA00060"/>
<evidence type="ECO:0000256" key="4">
    <source>
        <dbReference type="ARBA" id="ARBA00022679"/>
    </source>
</evidence>
<dbReference type="PANTHER" id="PTHR43209">
    <property type="entry name" value="TRNA SULFURTRANSFERASE"/>
    <property type="match status" value="1"/>
</dbReference>
<keyword evidence="12" id="KW-1185">Reference proteome</keyword>
<dbReference type="NCBIfam" id="TIGR00342">
    <property type="entry name" value="tRNA uracil 4-sulfurtransferase ThiI"/>
    <property type="match status" value="1"/>
</dbReference>
<dbReference type="KEGG" id="abri:DFR85_02040"/>
<evidence type="ECO:0000256" key="5">
    <source>
        <dbReference type="ARBA" id="ARBA00022741"/>
    </source>
</evidence>
<dbReference type="Gene3D" id="3.30.2130.30">
    <property type="match status" value="1"/>
</dbReference>
<dbReference type="CDD" id="cd11716">
    <property type="entry name" value="THUMP_ThiI"/>
    <property type="match status" value="1"/>
</dbReference>
<dbReference type="Gene3D" id="3.40.50.620">
    <property type="entry name" value="HUPs"/>
    <property type="match status" value="1"/>
</dbReference>
<dbReference type="GO" id="GO:0140741">
    <property type="term" value="F:tRNA-uracil-4 sulfurtransferase activity"/>
    <property type="evidence" value="ECO:0007669"/>
    <property type="project" value="UniProtKB-EC"/>
</dbReference>
<dbReference type="GO" id="GO:0009229">
    <property type="term" value="P:thiamine diphosphate biosynthetic process"/>
    <property type="evidence" value="ECO:0007669"/>
    <property type="project" value="UniProtKB-UniRule"/>
</dbReference>
<dbReference type="GO" id="GO:0004810">
    <property type="term" value="F:CCA tRNA nucleotidyltransferase activity"/>
    <property type="evidence" value="ECO:0007669"/>
    <property type="project" value="InterPro"/>
</dbReference>
<dbReference type="Pfam" id="PF22025">
    <property type="entry name" value="ThiI_fer"/>
    <property type="match status" value="1"/>
</dbReference>
<dbReference type="EC" id="2.8.1.4" evidence="9"/>
<dbReference type="Pfam" id="PF02568">
    <property type="entry name" value="ThiI"/>
    <property type="match status" value="1"/>
</dbReference>
<feature type="binding site" evidence="9">
    <location>
        <position position="281"/>
    </location>
    <ligand>
        <name>ATP</name>
        <dbReference type="ChEBI" id="CHEBI:30616"/>
    </ligand>
</feature>
<feature type="binding site" evidence="9">
    <location>
        <begin position="178"/>
        <end position="179"/>
    </location>
    <ligand>
        <name>ATP</name>
        <dbReference type="ChEBI" id="CHEBI:30616"/>
    </ligand>
</feature>
<keyword evidence="5 9" id="KW-0547">Nucleotide-binding</keyword>
<dbReference type="GO" id="GO:0005829">
    <property type="term" value="C:cytosol"/>
    <property type="evidence" value="ECO:0007669"/>
    <property type="project" value="TreeGrafter"/>
</dbReference>
<comment type="catalytic activity">
    <reaction evidence="9">
        <text>[ThiI sulfur-carrier protein]-S-sulfanyl-L-cysteine + a uridine in tRNA + 2 reduced [2Fe-2S]-[ferredoxin] + ATP + H(+) = [ThiI sulfur-carrier protein]-L-cysteine + a 4-thiouridine in tRNA + 2 oxidized [2Fe-2S]-[ferredoxin] + AMP + diphosphate</text>
        <dbReference type="Rhea" id="RHEA:24176"/>
        <dbReference type="Rhea" id="RHEA-COMP:10000"/>
        <dbReference type="Rhea" id="RHEA-COMP:10001"/>
        <dbReference type="Rhea" id="RHEA-COMP:13337"/>
        <dbReference type="Rhea" id="RHEA-COMP:13338"/>
        <dbReference type="Rhea" id="RHEA-COMP:13339"/>
        <dbReference type="Rhea" id="RHEA-COMP:13340"/>
        <dbReference type="ChEBI" id="CHEBI:15378"/>
        <dbReference type="ChEBI" id="CHEBI:29950"/>
        <dbReference type="ChEBI" id="CHEBI:30616"/>
        <dbReference type="ChEBI" id="CHEBI:33019"/>
        <dbReference type="ChEBI" id="CHEBI:33737"/>
        <dbReference type="ChEBI" id="CHEBI:33738"/>
        <dbReference type="ChEBI" id="CHEBI:61963"/>
        <dbReference type="ChEBI" id="CHEBI:65315"/>
        <dbReference type="ChEBI" id="CHEBI:136798"/>
        <dbReference type="ChEBI" id="CHEBI:456215"/>
        <dbReference type="EC" id="2.8.1.4"/>
    </reaction>
</comment>
<keyword evidence="2 9" id="KW-0963">Cytoplasm</keyword>
<dbReference type="InterPro" id="IPR014729">
    <property type="entry name" value="Rossmann-like_a/b/a_fold"/>
</dbReference>
<dbReference type="AlphaFoldDB" id="A0A2U9IC55"/>
<dbReference type="GO" id="GO:0000049">
    <property type="term" value="F:tRNA binding"/>
    <property type="evidence" value="ECO:0007669"/>
    <property type="project" value="UniProtKB-UniRule"/>
</dbReference>
<dbReference type="EMBL" id="CP029289">
    <property type="protein sequence ID" value="AWR93570.1"/>
    <property type="molecule type" value="Genomic_DNA"/>
</dbReference>
<dbReference type="GO" id="GO:0052837">
    <property type="term" value="P:thiazole biosynthetic process"/>
    <property type="evidence" value="ECO:0007669"/>
    <property type="project" value="TreeGrafter"/>
</dbReference>
<evidence type="ECO:0000256" key="1">
    <source>
        <dbReference type="ARBA" id="ARBA00004496"/>
    </source>
</evidence>
<comment type="catalytic activity">
    <reaction evidence="9">
        <text>[ThiS sulfur-carrier protein]-C-terminal Gly-Gly-AMP + S-sulfanyl-L-cysteinyl-[cysteine desulfurase] + AH2 = [ThiS sulfur-carrier protein]-C-terminal-Gly-aminoethanethioate + L-cysteinyl-[cysteine desulfurase] + A + AMP + 2 H(+)</text>
        <dbReference type="Rhea" id="RHEA:43340"/>
        <dbReference type="Rhea" id="RHEA-COMP:12157"/>
        <dbReference type="Rhea" id="RHEA-COMP:12158"/>
        <dbReference type="Rhea" id="RHEA-COMP:12910"/>
        <dbReference type="Rhea" id="RHEA-COMP:19908"/>
        <dbReference type="ChEBI" id="CHEBI:13193"/>
        <dbReference type="ChEBI" id="CHEBI:15378"/>
        <dbReference type="ChEBI" id="CHEBI:17499"/>
        <dbReference type="ChEBI" id="CHEBI:29950"/>
        <dbReference type="ChEBI" id="CHEBI:61963"/>
        <dbReference type="ChEBI" id="CHEBI:90618"/>
        <dbReference type="ChEBI" id="CHEBI:232372"/>
        <dbReference type="ChEBI" id="CHEBI:456215"/>
    </reaction>
</comment>
<keyword evidence="8 9" id="KW-0784">Thiamine biosynthesis</keyword>
<organism evidence="11 12">
    <name type="scientific">Acidianus brierleyi</name>
    <dbReference type="NCBI Taxonomy" id="41673"/>
    <lineage>
        <taxon>Archaea</taxon>
        <taxon>Thermoproteota</taxon>
        <taxon>Thermoprotei</taxon>
        <taxon>Sulfolobales</taxon>
        <taxon>Sulfolobaceae</taxon>
        <taxon>Acidianus</taxon>
    </lineage>
</organism>
<dbReference type="Proteomes" id="UP000248044">
    <property type="component" value="Chromosome"/>
</dbReference>
<dbReference type="Pfam" id="PF02926">
    <property type="entry name" value="THUMP"/>
    <property type="match status" value="1"/>
</dbReference>
<evidence type="ECO:0000256" key="8">
    <source>
        <dbReference type="ARBA" id="ARBA00022977"/>
    </source>
</evidence>
<feature type="binding site" evidence="9">
    <location>
        <position position="290"/>
    </location>
    <ligand>
        <name>ATP</name>
        <dbReference type="ChEBI" id="CHEBI:30616"/>
    </ligand>
</feature>
<dbReference type="PROSITE" id="PS51165">
    <property type="entry name" value="THUMP"/>
    <property type="match status" value="1"/>
</dbReference>
<dbReference type="InterPro" id="IPR049962">
    <property type="entry name" value="THUMP_ThiI"/>
</dbReference>
<evidence type="ECO:0000256" key="6">
    <source>
        <dbReference type="ARBA" id="ARBA00022840"/>
    </source>
</evidence>
<comment type="caution">
    <text evidence="9">Lacks conserved residue(s) required for the propagation of feature annotation.</text>
</comment>
<evidence type="ECO:0000313" key="11">
    <source>
        <dbReference type="EMBL" id="AWR93570.1"/>
    </source>
</evidence>
<evidence type="ECO:0000256" key="2">
    <source>
        <dbReference type="ARBA" id="ARBA00022490"/>
    </source>
</evidence>
<dbReference type="RefSeq" id="WP_110269454.1">
    <property type="nucleotide sequence ID" value="NZ_CP029289.2"/>
</dbReference>
<dbReference type="InterPro" id="IPR049961">
    <property type="entry name" value="ThiI_N"/>
</dbReference>
<evidence type="ECO:0000259" key="10">
    <source>
        <dbReference type="PROSITE" id="PS51165"/>
    </source>
</evidence>
<evidence type="ECO:0000256" key="9">
    <source>
        <dbReference type="HAMAP-Rule" id="MF_00021"/>
    </source>
</evidence>
<dbReference type="GeneID" id="36830898"/>
<evidence type="ECO:0000313" key="12">
    <source>
        <dbReference type="Proteomes" id="UP000248044"/>
    </source>
</evidence>
<comment type="pathway">
    <text evidence="9">Cofactor biosynthesis; thiamine diphosphate biosynthesis.</text>
</comment>
<comment type="similarity">
    <text evidence="9">Belongs to the ThiI family.</text>
</comment>
<keyword evidence="6 9" id="KW-0067">ATP-binding</keyword>
<dbReference type="InterPro" id="IPR054173">
    <property type="entry name" value="ThiI_fer"/>
</dbReference>
<feature type="binding site" evidence="9">
    <location>
        <position position="259"/>
    </location>
    <ligand>
        <name>ATP</name>
        <dbReference type="ChEBI" id="CHEBI:30616"/>
    </ligand>
</feature>
<name>A0A2U9IC55_9CREN</name>
<accession>A0A2U9IC55</accession>
<comment type="subcellular location">
    <subcellularLocation>
        <location evidence="1 9">Cytoplasm</location>
    </subcellularLocation>
</comment>
<dbReference type="GO" id="GO:0002937">
    <property type="term" value="P:tRNA 4-thiouridine biosynthesis"/>
    <property type="evidence" value="ECO:0007669"/>
    <property type="project" value="TreeGrafter"/>
</dbReference>
<reference evidence="11 12" key="1">
    <citation type="submission" date="2018-05" db="EMBL/GenBank/DDBJ databases">
        <title>Complete Genome Sequences of Extremely Thermoacidophilic, Metal-Mobilizing Type-Strain Members of the Archaeal Family Sulfolobaceae: Acidianus brierleyi DSM-1651T, Acidianus sulfidivorans DSM-18786T, Metallosphaera hakonensis DSM-7519T, and Metallosphaera prunae DSM-10039T.</title>
        <authorList>
            <person name="Counts J.A."/>
            <person name="Kelly R.M."/>
        </authorList>
    </citation>
    <scope>NUCLEOTIDE SEQUENCE [LARGE SCALE GENOMIC DNA]</scope>
    <source>
        <strain evidence="11 12">DSM 1651</strain>
    </source>
</reference>